<feature type="region of interest" description="Disordered" evidence="1">
    <location>
        <begin position="235"/>
        <end position="256"/>
    </location>
</feature>
<feature type="region of interest" description="Disordered" evidence="1">
    <location>
        <begin position="118"/>
        <end position="156"/>
    </location>
</feature>
<evidence type="ECO:0000313" key="2">
    <source>
        <dbReference type="EMBL" id="RYR21296.1"/>
    </source>
</evidence>
<comment type="caution">
    <text evidence="2">The sequence shown here is derived from an EMBL/GenBank/DDBJ whole genome shotgun (WGS) entry which is preliminary data.</text>
</comment>
<organism evidence="2 3">
    <name type="scientific">Arachis hypogaea</name>
    <name type="common">Peanut</name>
    <dbReference type="NCBI Taxonomy" id="3818"/>
    <lineage>
        <taxon>Eukaryota</taxon>
        <taxon>Viridiplantae</taxon>
        <taxon>Streptophyta</taxon>
        <taxon>Embryophyta</taxon>
        <taxon>Tracheophyta</taxon>
        <taxon>Spermatophyta</taxon>
        <taxon>Magnoliopsida</taxon>
        <taxon>eudicotyledons</taxon>
        <taxon>Gunneridae</taxon>
        <taxon>Pentapetalae</taxon>
        <taxon>rosids</taxon>
        <taxon>fabids</taxon>
        <taxon>Fabales</taxon>
        <taxon>Fabaceae</taxon>
        <taxon>Papilionoideae</taxon>
        <taxon>50 kb inversion clade</taxon>
        <taxon>dalbergioids sensu lato</taxon>
        <taxon>Dalbergieae</taxon>
        <taxon>Pterocarpus clade</taxon>
        <taxon>Arachis</taxon>
    </lineage>
</organism>
<accession>A0A445A4E6</accession>
<sequence>MAIWHHQDGGNKKKKLKEMKEKKRKEKKKKKPSSSSKNDSSEIDVDVFSESELEEEMKSRKRKQILENSSSESKTESTDDQKEESLSDPAQQQIIIFRPSSQPLDIILIQLCLPSSQATSESPVPLFEPSPLTESTPEPQQVDESIPIMPPAPSKIDAAPEATAATLLMMARTASYVPKELHLPSFSLGLTDSSQEESQTQEGVAQAEAQVVKSPETTILIEELYVLVEKIAKSGEKKTPDFPEGKIPPTEKQTVG</sequence>
<keyword evidence="3" id="KW-1185">Reference proteome</keyword>
<dbReference type="Proteomes" id="UP000289738">
    <property type="component" value="Chromosome B03"/>
</dbReference>
<feature type="compositionally biased region" description="Low complexity" evidence="1">
    <location>
        <begin position="129"/>
        <end position="139"/>
    </location>
</feature>
<evidence type="ECO:0000256" key="1">
    <source>
        <dbReference type="SAM" id="MobiDB-lite"/>
    </source>
</evidence>
<name>A0A445A4E6_ARAHY</name>
<feature type="compositionally biased region" description="Basic and acidic residues" evidence="1">
    <location>
        <begin position="235"/>
        <end position="244"/>
    </location>
</feature>
<feature type="region of interest" description="Disordered" evidence="1">
    <location>
        <begin position="1"/>
        <end position="94"/>
    </location>
</feature>
<dbReference type="EMBL" id="SDMP01000013">
    <property type="protein sequence ID" value="RYR21296.1"/>
    <property type="molecule type" value="Genomic_DNA"/>
</dbReference>
<feature type="compositionally biased region" description="Acidic residues" evidence="1">
    <location>
        <begin position="41"/>
        <end position="55"/>
    </location>
</feature>
<gene>
    <name evidence="2" type="ORF">Ahy_B03g066586</name>
</gene>
<feature type="compositionally biased region" description="Basic and acidic residues" evidence="1">
    <location>
        <begin position="73"/>
        <end position="85"/>
    </location>
</feature>
<feature type="compositionally biased region" description="Basic and acidic residues" evidence="1">
    <location>
        <begin position="1"/>
        <end position="11"/>
    </location>
</feature>
<dbReference type="AlphaFoldDB" id="A0A445A4E6"/>
<protein>
    <submittedName>
        <fullName evidence="2">Uncharacterized protein</fullName>
    </submittedName>
</protein>
<proteinExistence type="predicted"/>
<evidence type="ECO:0000313" key="3">
    <source>
        <dbReference type="Proteomes" id="UP000289738"/>
    </source>
</evidence>
<feature type="compositionally biased region" description="Basic residues" evidence="1">
    <location>
        <begin position="12"/>
        <end position="32"/>
    </location>
</feature>
<reference evidence="2 3" key="1">
    <citation type="submission" date="2019-01" db="EMBL/GenBank/DDBJ databases">
        <title>Sequencing of cultivated peanut Arachis hypogaea provides insights into genome evolution and oil improvement.</title>
        <authorList>
            <person name="Chen X."/>
        </authorList>
    </citation>
    <scope>NUCLEOTIDE SEQUENCE [LARGE SCALE GENOMIC DNA]</scope>
    <source>
        <strain evidence="3">cv. Fuhuasheng</strain>
        <tissue evidence="2">Leaves</tissue>
    </source>
</reference>